<dbReference type="InterPro" id="IPR003594">
    <property type="entry name" value="HATPase_dom"/>
</dbReference>
<dbReference type="PROSITE" id="PS50109">
    <property type="entry name" value="HIS_KIN"/>
    <property type="match status" value="1"/>
</dbReference>
<dbReference type="Gene3D" id="1.10.287.130">
    <property type="match status" value="1"/>
</dbReference>
<dbReference type="InterPro" id="IPR013655">
    <property type="entry name" value="PAS_fold_3"/>
</dbReference>
<dbReference type="Pfam" id="PF02518">
    <property type="entry name" value="HATPase_c"/>
    <property type="match status" value="1"/>
</dbReference>
<dbReference type="Proteomes" id="UP000199206">
    <property type="component" value="Unassembled WGS sequence"/>
</dbReference>
<evidence type="ECO:0000313" key="11">
    <source>
        <dbReference type="Proteomes" id="UP000199206"/>
    </source>
</evidence>
<dbReference type="STRING" id="1166340.SAMN05192583_3572"/>
<keyword evidence="5" id="KW-0547">Nucleotide-binding</keyword>
<dbReference type="Pfam" id="PF08447">
    <property type="entry name" value="PAS_3"/>
    <property type="match status" value="1"/>
</dbReference>
<accession>A0A1H8JEK8</accession>
<evidence type="ECO:0000256" key="8">
    <source>
        <dbReference type="ARBA" id="ARBA00023012"/>
    </source>
</evidence>
<dbReference type="AlphaFoldDB" id="A0A1H8JEK8"/>
<organism evidence="10 11">
    <name type="scientific">Sphingomonas gellani</name>
    <dbReference type="NCBI Taxonomy" id="1166340"/>
    <lineage>
        <taxon>Bacteria</taxon>
        <taxon>Pseudomonadati</taxon>
        <taxon>Pseudomonadota</taxon>
        <taxon>Alphaproteobacteria</taxon>
        <taxon>Sphingomonadales</taxon>
        <taxon>Sphingomonadaceae</taxon>
        <taxon>Sphingomonas</taxon>
    </lineage>
</organism>
<dbReference type="EMBL" id="FOCF01000013">
    <property type="protein sequence ID" value="SEN79179.1"/>
    <property type="molecule type" value="Genomic_DNA"/>
</dbReference>
<dbReference type="InterPro" id="IPR036890">
    <property type="entry name" value="HATPase_C_sf"/>
</dbReference>
<sequence>MSCLSAEIETMPPMPSGVPGAQTSADPFFAVNWSEHGLLELAPWLEIVAEANAISFFNWHVRPDRLTWNRGGEERMGFQSGTLSSFGQWRRFVAPEDAAWIAADVAQHIRSTGHLHFRYRALPPESRPRIMDAVGHCVYGRHGELERIIGAVRDVTENVETARDLHHLRDQFLRRARLDSVGAVAAGLAHELNQPLSAAANFLAAAEIEARRAENAAVLPHMVRAAHQIELSGDIIRRLRTFLSEEDRFPEWVSVDALVEDALALALPGHERRRVDVRLGLEPGLRVFADRIQLQQVLVNLLHNALGAMAEMPREQRAVVITGCARDERVEIAISDTGGGFAQDLLDRFAERSASLSSAHGMGIGLSICRHIVEAQGGELLVANGVGGGALIRVLLPADIMEDQA</sequence>
<dbReference type="InterPro" id="IPR005467">
    <property type="entry name" value="His_kinase_dom"/>
</dbReference>
<keyword evidence="6" id="KW-0418">Kinase</keyword>
<evidence type="ECO:0000256" key="1">
    <source>
        <dbReference type="ARBA" id="ARBA00000085"/>
    </source>
</evidence>
<dbReference type="SUPFAM" id="SSF47384">
    <property type="entry name" value="Homodimeric domain of signal transducing histidine kinase"/>
    <property type="match status" value="1"/>
</dbReference>
<dbReference type="SUPFAM" id="SSF55785">
    <property type="entry name" value="PYP-like sensor domain (PAS domain)"/>
    <property type="match status" value="1"/>
</dbReference>
<evidence type="ECO:0000256" key="2">
    <source>
        <dbReference type="ARBA" id="ARBA00012438"/>
    </source>
</evidence>
<dbReference type="InterPro" id="IPR035965">
    <property type="entry name" value="PAS-like_dom_sf"/>
</dbReference>
<feature type="domain" description="Histidine kinase" evidence="9">
    <location>
        <begin position="187"/>
        <end position="400"/>
    </location>
</feature>
<dbReference type="RefSeq" id="WP_093667072.1">
    <property type="nucleotide sequence ID" value="NZ_FOCF01000013.1"/>
</dbReference>
<dbReference type="Gene3D" id="3.30.565.10">
    <property type="entry name" value="Histidine kinase-like ATPase, C-terminal domain"/>
    <property type="match status" value="1"/>
</dbReference>
<keyword evidence="7" id="KW-0067">ATP-binding</keyword>
<dbReference type="SMART" id="SM00387">
    <property type="entry name" value="HATPase_c"/>
    <property type="match status" value="1"/>
</dbReference>
<dbReference type="GO" id="GO:0000155">
    <property type="term" value="F:phosphorelay sensor kinase activity"/>
    <property type="evidence" value="ECO:0007669"/>
    <property type="project" value="InterPro"/>
</dbReference>
<name>A0A1H8JEK8_9SPHN</name>
<gene>
    <name evidence="10" type="ORF">SAMN05192583_3572</name>
</gene>
<keyword evidence="11" id="KW-1185">Reference proteome</keyword>
<evidence type="ECO:0000256" key="3">
    <source>
        <dbReference type="ARBA" id="ARBA00022553"/>
    </source>
</evidence>
<evidence type="ECO:0000256" key="4">
    <source>
        <dbReference type="ARBA" id="ARBA00022679"/>
    </source>
</evidence>
<dbReference type="PANTHER" id="PTHR43065">
    <property type="entry name" value="SENSOR HISTIDINE KINASE"/>
    <property type="match status" value="1"/>
</dbReference>
<keyword evidence="4" id="KW-0808">Transferase</keyword>
<dbReference type="InterPro" id="IPR004358">
    <property type="entry name" value="Sig_transdc_His_kin-like_C"/>
</dbReference>
<dbReference type="InterPro" id="IPR036097">
    <property type="entry name" value="HisK_dim/P_sf"/>
</dbReference>
<keyword evidence="3" id="KW-0597">Phosphoprotein</keyword>
<evidence type="ECO:0000256" key="5">
    <source>
        <dbReference type="ARBA" id="ARBA00022741"/>
    </source>
</evidence>
<protein>
    <recommendedName>
        <fullName evidence="2">histidine kinase</fullName>
        <ecNumber evidence="2">2.7.13.3</ecNumber>
    </recommendedName>
</protein>
<evidence type="ECO:0000256" key="6">
    <source>
        <dbReference type="ARBA" id="ARBA00022777"/>
    </source>
</evidence>
<dbReference type="EC" id="2.7.13.3" evidence="2"/>
<reference evidence="11" key="1">
    <citation type="submission" date="2016-10" db="EMBL/GenBank/DDBJ databases">
        <authorList>
            <person name="Varghese N."/>
            <person name="Submissions S."/>
        </authorList>
    </citation>
    <scope>NUCLEOTIDE SEQUENCE [LARGE SCALE GENOMIC DNA]</scope>
    <source>
        <strain evidence="11">S6-262</strain>
    </source>
</reference>
<dbReference type="PANTHER" id="PTHR43065:SF10">
    <property type="entry name" value="PEROXIDE STRESS-ACTIVATED HISTIDINE KINASE MAK3"/>
    <property type="match status" value="1"/>
</dbReference>
<dbReference type="SUPFAM" id="SSF55874">
    <property type="entry name" value="ATPase domain of HSP90 chaperone/DNA topoisomerase II/histidine kinase"/>
    <property type="match status" value="1"/>
</dbReference>
<comment type="catalytic activity">
    <reaction evidence="1">
        <text>ATP + protein L-histidine = ADP + protein N-phospho-L-histidine.</text>
        <dbReference type="EC" id="2.7.13.3"/>
    </reaction>
</comment>
<dbReference type="PRINTS" id="PR00344">
    <property type="entry name" value="BCTRLSENSOR"/>
</dbReference>
<evidence type="ECO:0000259" key="9">
    <source>
        <dbReference type="PROSITE" id="PS50109"/>
    </source>
</evidence>
<proteinExistence type="predicted"/>
<dbReference type="GO" id="GO:0005524">
    <property type="term" value="F:ATP binding"/>
    <property type="evidence" value="ECO:0007669"/>
    <property type="project" value="UniProtKB-KW"/>
</dbReference>
<evidence type="ECO:0000256" key="7">
    <source>
        <dbReference type="ARBA" id="ARBA00022840"/>
    </source>
</evidence>
<keyword evidence="8" id="KW-0902">Two-component regulatory system</keyword>
<dbReference type="OrthoDB" id="9789238at2"/>
<dbReference type="Gene3D" id="3.30.450.20">
    <property type="entry name" value="PAS domain"/>
    <property type="match status" value="1"/>
</dbReference>
<evidence type="ECO:0000313" key="10">
    <source>
        <dbReference type="EMBL" id="SEN79179.1"/>
    </source>
</evidence>